<comment type="cofactor">
    <cofactor evidence="1">
        <name>Zn(2+)</name>
        <dbReference type="ChEBI" id="CHEBI:29105"/>
    </cofactor>
</comment>
<protein>
    <recommendedName>
        <fullName evidence="6">6-carboxy-5,6,7,8-tetrahydropterin synthase</fullName>
        <ecNumber evidence="5">4.1.2.50</ecNumber>
    </recommendedName>
    <alternativeName>
        <fullName evidence="10">Queuosine biosynthesis protein QueD</fullName>
    </alternativeName>
</protein>
<reference evidence="12 13" key="1">
    <citation type="journal article" date="2013" name="Genome Announc.">
        <title>Genome sequences for three denitrifying bacterial strains isolated from a uranium- and nitrate-contaminated subsurface environment.</title>
        <authorList>
            <person name="Venkatramanan R."/>
            <person name="Prakash O."/>
            <person name="Woyke T."/>
            <person name="Chain P."/>
            <person name="Goodwin L.A."/>
            <person name="Watson D."/>
            <person name="Brooks S."/>
            <person name="Kostka J.E."/>
            <person name="Green S.J."/>
        </authorList>
    </citation>
    <scope>NUCLEOTIDE SEQUENCE [LARGE SCALE GENOMIC DNA]</scope>
    <source>
        <strain evidence="12 13">1NES1</strain>
    </source>
</reference>
<dbReference type="GO" id="GO:0046872">
    <property type="term" value="F:metal ion binding"/>
    <property type="evidence" value="ECO:0007669"/>
    <property type="project" value="UniProtKB-KW"/>
</dbReference>
<dbReference type="InterPro" id="IPR007115">
    <property type="entry name" value="6-PTP_synth/QueD"/>
</dbReference>
<dbReference type="PANTHER" id="PTHR12589:SF7">
    <property type="entry name" value="6-PYRUVOYL TETRAHYDROBIOPTERIN SYNTHASE"/>
    <property type="match status" value="1"/>
</dbReference>
<dbReference type="STRING" id="670307.HYPDE_31613"/>
<comment type="function">
    <text evidence="2">Catalyzes the conversion of 7,8-dihydroneopterin triphosphate (H2NTP) to 6-carboxy-5,6,7,8-tetrahydropterin (CPH4) and acetaldehyde.</text>
</comment>
<evidence type="ECO:0000256" key="2">
    <source>
        <dbReference type="ARBA" id="ARBA00002285"/>
    </source>
</evidence>
<evidence type="ECO:0000313" key="13">
    <source>
        <dbReference type="Proteomes" id="UP000005952"/>
    </source>
</evidence>
<evidence type="ECO:0000256" key="3">
    <source>
        <dbReference type="ARBA" id="ARBA00005061"/>
    </source>
</evidence>
<dbReference type="Pfam" id="PF01242">
    <property type="entry name" value="PTPS"/>
    <property type="match status" value="1"/>
</dbReference>
<dbReference type="AlphaFoldDB" id="N0B717"/>
<comment type="pathway">
    <text evidence="3">Purine metabolism; 7-cyano-7-deazaguanine biosynthesis.</text>
</comment>
<dbReference type="GO" id="GO:0070497">
    <property type="term" value="F:6-carboxytetrahydropterin synthase activity"/>
    <property type="evidence" value="ECO:0007669"/>
    <property type="project" value="UniProtKB-EC"/>
</dbReference>
<dbReference type="Gene3D" id="3.30.479.10">
    <property type="entry name" value="6-pyruvoyl tetrahydropterin synthase/QueD"/>
    <property type="match status" value="1"/>
</dbReference>
<dbReference type="eggNOG" id="COG0720">
    <property type="taxonomic scope" value="Bacteria"/>
</dbReference>
<keyword evidence="13" id="KW-1185">Reference proteome</keyword>
<evidence type="ECO:0000256" key="9">
    <source>
        <dbReference type="ARBA" id="ARBA00023239"/>
    </source>
</evidence>
<keyword evidence="7" id="KW-0479">Metal-binding</keyword>
<accession>N0B717</accession>
<evidence type="ECO:0000256" key="1">
    <source>
        <dbReference type="ARBA" id="ARBA00001947"/>
    </source>
</evidence>
<keyword evidence="8" id="KW-0862">Zinc</keyword>
<evidence type="ECO:0000256" key="5">
    <source>
        <dbReference type="ARBA" id="ARBA00012982"/>
    </source>
</evidence>
<organism evidence="12 13">
    <name type="scientific">Hyphomicrobium denitrificans 1NES1</name>
    <dbReference type="NCBI Taxonomy" id="670307"/>
    <lineage>
        <taxon>Bacteria</taxon>
        <taxon>Pseudomonadati</taxon>
        <taxon>Pseudomonadota</taxon>
        <taxon>Alphaproteobacteria</taxon>
        <taxon>Hyphomicrobiales</taxon>
        <taxon>Hyphomicrobiaceae</taxon>
        <taxon>Hyphomicrobium</taxon>
    </lineage>
</organism>
<dbReference type="HOGENOM" id="CLU_111016_6_3_5"/>
<evidence type="ECO:0000256" key="4">
    <source>
        <dbReference type="ARBA" id="ARBA00008900"/>
    </source>
</evidence>
<comment type="similarity">
    <text evidence="4">Belongs to the PTPS family. QueD subfamily.</text>
</comment>
<evidence type="ECO:0000256" key="11">
    <source>
        <dbReference type="ARBA" id="ARBA00048807"/>
    </source>
</evidence>
<name>N0B717_9HYPH</name>
<dbReference type="SUPFAM" id="SSF55620">
    <property type="entry name" value="Tetrahydrobiopterin biosynthesis enzymes-like"/>
    <property type="match status" value="1"/>
</dbReference>
<dbReference type="PANTHER" id="PTHR12589">
    <property type="entry name" value="PYRUVOYL TETRAHYDROBIOPTERIN SYNTHASE"/>
    <property type="match status" value="1"/>
</dbReference>
<dbReference type="OrthoDB" id="9787853at2"/>
<gene>
    <name evidence="12" type="ORF">HYPDE_31613</name>
</gene>
<evidence type="ECO:0000313" key="12">
    <source>
        <dbReference type="EMBL" id="AGK57997.1"/>
    </source>
</evidence>
<sequence length="134" mass="14744">MFSVEVRDRVMIAHSLPDPFFGPAQNLHGATYIVDVAFYREKLTAENVVVDIGAALRILGETLKPLGYQNLDALPQFEGQFTTTEFLCKYVFDRIAEAAVSGKLGVEGKTLSRIRVTLSETDLARASYEGQISG</sequence>
<dbReference type="RefSeq" id="WP_015598028.1">
    <property type="nucleotide sequence ID" value="NC_021172.1"/>
</dbReference>
<dbReference type="Proteomes" id="UP000005952">
    <property type="component" value="Chromosome"/>
</dbReference>
<dbReference type="EC" id="4.1.2.50" evidence="5"/>
<proteinExistence type="inferred from homology"/>
<dbReference type="KEGG" id="hdt:HYPDE_31613"/>
<dbReference type="InterPro" id="IPR038418">
    <property type="entry name" value="6-PTP_synth/QueD_sf"/>
</dbReference>
<evidence type="ECO:0000256" key="8">
    <source>
        <dbReference type="ARBA" id="ARBA00022833"/>
    </source>
</evidence>
<keyword evidence="9" id="KW-0456">Lyase</keyword>
<evidence type="ECO:0000256" key="10">
    <source>
        <dbReference type="ARBA" id="ARBA00031449"/>
    </source>
</evidence>
<dbReference type="EMBL" id="CP005587">
    <property type="protein sequence ID" value="AGK57997.1"/>
    <property type="molecule type" value="Genomic_DNA"/>
</dbReference>
<dbReference type="UniPathway" id="UPA00391"/>
<evidence type="ECO:0000256" key="6">
    <source>
        <dbReference type="ARBA" id="ARBA00018141"/>
    </source>
</evidence>
<comment type="catalytic activity">
    <reaction evidence="11">
        <text>7,8-dihydroneopterin 3'-triphosphate + H2O = 6-carboxy-5,6,7,8-tetrahydropterin + triphosphate + acetaldehyde + 2 H(+)</text>
        <dbReference type="Rhea" id="RHEA:27966"/>
        <dbReference type="ChEBI" id="CHEBI:15343"/>
        <dbReference type="ChEBI" id="CHEBI:15377"/>
        <dbReference type="ChEBI" id="CHEBI:15378"/>
        <dbReference type="ChEBI" id="CHEBI:18036"/>
        <dbReference type="ChEBI" id="CHEBI:58462"/>
        <dbReference type="ChEBI" id="CHEBI:61032"/>
        <dbReference type="EC" id="4.1.2.50"/>
    </reaction>
</comment>
<evidence type="ECO:0000256" key="7">
    <source>
        <dbReference type="ARBA" id="ARBA00022723"/>
    </source>
</evidence>